<keyword evidence="2" id="KW-0812">Transmembrane</keyword>
<evidence type="ECO:0000256" key="1">
    <source>
        <dbReference type="SAM" id="MobiDB-lite"/>
    </source>
</evidence>
<gene>
    <name evidence="3" type="ORF">KSB_11330</name>
</gene>
<evidence type="ECO:0000256" key="2">
    <source>
        <dbReference type="SAM" id="Phobius"/>
    </source>
</evidence>
<keyword evidence="2" id="KW-1133">Transmembrane helix</keyword>
<dbReference type="Gene3D" id="3.10.490.10">
    <property type="entry name" value="Gamma-glutamyl cyclotransferase-like"/>
    <property type="match status" value="1"/>
</dbReference>
<evidence type="ECO:0000313" key="3">
    <source>
        <dbReference type="EMBL" id="GHO52658.1"/>
    </source>
</evidence>
<dbReference type="CDD" id="cd06661">
    <property type="entry name" value="GGCT_like"/>
    <property type="match status" value="1"/>
</dbReference>
<keyword evidence="4" id="KW-1185">Reference proteome</keyword>
<organism evidence="3 4">
    <name type="scientific">Ktedonobacter robiniae</name>
    <dbReference type="NCBI Taxonomy" id="2778365"/>
    <lineage>
        <taxon>Bacteria</taxon>
        <taxon>Bacillati</taxon>
        <taxon>Chloroflexota</taxon>
        <taxon>Ktedonobacteria</taxon>
        <taxon>Ktedonobacterales</taxon>
        <taxon>Ktedonobacteraceae</taxon>
        <taxon>Ktedonobacter</taxon>
    </lineage>
</organism>
<feature type="transmembrane region" description="Helical" evidence="2">
    <location>
        <begin position="461"/>
        <end position="477"/>
    </location>
</feature>
<dbReference type="Proteomes" id="UP000654345">
    <property type="component" value="Unassembled WGS sequence"/>
</dbReference>
<name>A0ABQ3UIY4_9CHLR</name>
<dbReference type="EMBL" id="BNJG01000001">
    <property type="protein sequence ID" value="GHO52658.1"/>
    <property type="molecule type" value="Genomic_DNA"/>
</dbReference>
<keyword evidence="2" id="KW-0472">Membrane</keyword>
<dbReference type="InterPro" id="IPR013024">
    <property type="entry name" value="GGCT-like"/>
</dbReference>
<feature type="compositionally biased region" description="Basic and acidic residues" evidence="1">
    <location>
        <begin position="7"/>
        <end position="20"/>
    </location>
</feature>
<evidence type="ECO:0000313" key="4">
    <source>
        <dbReference type="Proteomes" id="UP000654345"/>
    </source>
</evidence>
<feature type="region of interest" description="Disordered" evidence="1">
    <location>
        <begin position="1"/>
        <end position="31"/>
    </location>
</feature>
<protein>
    <recommendedName>
        <fullName evidence="5">Gamma-glutamylcyclotransferase AIG2-like domain-containing protein</fullName>
    </recommendedName>
</protein>
<evidence type="ECO:0008006" key="5">
    <source>
        <dbReference type="Google" id="ProtNLM"/>
    </source>
</evidence>
<feature type="transmembrane region" description="Helical" evidence="2">
    <location>
        <begin position="379"/>
        <end position="400"/>
    </location>
</feature>
<feature type="transmembrane region" description="Helical" evidence="2">
    <location>
        <begin position="421"/>
        <end position="441"/>
    </location>
</feature>
<dbReference type="RefSeq" id="WP_201369537.1">
    <property type="nucleotide sequence ID" value="NZ_BNJG01000001.1"/>
</dbReference>
<comment type="caution">
    <text evidence="3">The sequence shown here is derived from an EMBL/GenBank/DDBJ whole genome shotgun (WGS) entry which is preliminary data.</text>
</comment>
<sequence length="483" mass="52644">MENPQKQPEKAEATQEEHQLKPVNAETISIIRSNTPRPLKVGPGFIISEQRLPAGLPLSSLFPASAPGAPPLPEEMAPLDEQTPLSPQPVPGAHEQTASVMEDNQEFVWLFEYALEMDATMLNSPEGLNGQALLYGPAVLKGYHILFGMTPGDGNNGEGNSRTIATVVPGSGRESEVWGVLYRVPRSLTLRSSSAPSLLDAVHGAVPPHQLFHPVKATVHETYRGRDVSCIVYIATERVRQQLRVFSPSSHPVGAAFVQRVAAIAQRQKLPEAYLNTYLLPLAAPVSMPERPSERSFLGVPLPVTKLNSQTVPSPVTSPSLYSSVPPSSQVRMPRPPQMASWFVGFAWYLSALFLGVLFCAFCRGFSPGSAFLVDNATLLGVPWLVFVYGLLGGCISCLISLGRLSQRSMALLTMRQDSMVVIITWFARPFIGAVLGLLVYLFLDSGLFQFEGVLTTHPDIAFLCAALAGLCEYKLFHTRRLR</sequence>
<accession>A0ABQ3UIY4</accession>
<feature type="transmembrane region" description="Helical" evidence="2">
    <location>
        <begin position="342"/>
        <end position="367"/>
    </location>
</feature>
<proteinExistence type="predicted"/>
<reference evidence="3 4" key="1">
    <citation type="journal article" date="2021" name="Int. J. Syst. Evol. Microbiol.">
        <title>Reticulibacter mediterranei gen. nov., sp. nov., within the new family Reticulibacteraceae fam. nov., and Ktedonospora formicarum gen. nov., sp. nov., Ktedonobacter robiniae sp. nov., Dictyobacter formicarum sp. nov. and Dictyobacter arantiisoli sp. nov., belonging to the class Ktedonobacteria.</title>
        <authorList>
            <person name="Yabe S."/>
            <person name="Zheng Y."/>
            <person name="Wang C.M."/>
            <person name="Sakai Y."/>
            <person name="Abe K."/>
            <person name="Yokota A."/>
            <person name="Donadio S."/>
            <person name="Cavaletti L."/>
            <person name="Monciardini P."/>
        </authorList>
    </citation>
    <scope>NUCLEOTIDE SEQUENCE [LARGE SCALE GENOMIC DNA]</scope>
    <source>
        <strain evidence="3 4">SOSP1-30</strain>
    </source>
</reference>